<proteinExistence type="inferred from homology"/>
<feature type="transmembrane region" description="Helical" evidence="8">
    <location>
        <begin position="101"/>
        <end position="123"/>
    </location>
</feature>
<dbReference type="GO" id="GO:1904680">
    <property type="term" value="F:peptide transmembrane transporter activity"/>
    <property type="evidence" value="ECO:0007669"/>
    <property type="project" value="InterPro"/>
</dbReference>
<dbReference type="NCBIfam" id="TIGR00924">
    <property type="entry name" value="yjdL_sub1_fam"/>
    <property type="match status" value="1"/>
</dbReference>
<dbReference type="InterPro" id="IPR050171">
    <property type="entry name" value="MFS_Transporters"/>
</dbReference>
<evidence type="ECO:0000256" key="7">
    <source>
        <dbReference type="RuleBase" id="RU003755"/>
    </source>
</evidence>
<dbReference type="Proteomes" id="UP000762676">
    <property type="component" value="Unassembled WGS sequence"/>
</dbReference>
<dbReference type="Gene3D" id="1.20.1250.20">
    <property type="entry name" value="MFS general substrate transporter like domains"/>
    <property type="match status" value="2"/>
</dbReference>
<name>A0AAV4GNP4_9GAST</name>
<feature type="transmembrane region" description="Helical" evidence="8">
    <location>
        <begin position="176"/>
        <end position="197"/>
    </location>
</feature>
<dbReference type="InterPro" id="IPR036259">
    <property type="entry name" value="MFS_trans_sf"/>
</dbReference>
<feature type="domain" description="Major facilitator superfamily (MFS) profile" evidence="9">
    <location>
        <begin position="1"/>
        <end position="299"/>
    </location>
</feature>
<feature type="transmembrane region" description="Helical" evidence="8">
    <location>
        <begin position="209"/>
        <end position="234"/>
    </location>
</feature>
<dbReference type="EMBL" id="BMAT01001487">
    <property type="protein sequence ID" value="GFR86954.1"/>
    <property type="molecule type" value="Genomic_DNA"/>
</dbReference>
<evidence type="ECO:0000259" key="9">
    <source>
        <dbReference type="PROSITE" id="PS50850"/>
    </source>
</evidence>
<dbReference type="InterPro" id="IPR000109">
    <property type="entry name" value="POT_fam"/>
</dbReference>
<dbReference type="InterPro" id="IPR020846">
    <property type="entry name" value="MFS_dom"/>
</dbReference>
<evidence type="ECO:0000256" key="4">
    <source>
        <dbReference type="ARBA" id="ARBA00022692"/>
    </source>
</evidence>
<dbReference type="PROSITE" id="PS50850">
    <property type="entry name" value="MFS"/>
    <property type="match status" value="1"/>
</dbReference>
<evidence type="ECO:0000313" key="10">
    <source>
        <dbReference type="EMBL" id="GFR86954.1"/>
    </source>
</evidence>
<sequence length="311" mass="34422">MVGGLYKKDDASRDKAFYIFYMGINIGALLAPILCGWLGEKYNWHYGFGLAAIGMFLGQIVYLFGQKYLKGVGEFTGQKTHADYQSTKKPLTSVEKDRIKVLILAFVLIIIFFGAFEQAGGLMNLYAKQKTDRFIVGWEVPAAWFQALNSLFIILLSLAIAIFWEKRMRKGEEASSIFKIAIGTLIMGWGFSFMTFASLEYEATGSSAAYWLVLAYLFHTIGELCASPVALSFITKLTPVKYASSMMGYFFAATGVGNILAGYVGGFAKDSGETEIFTGIVIFCTIITILILFILKPLKRLTHGAERVSPN</sequence>
<dbReference type="GO" id="GO:0005886">
    <property type="term" value="C:plasma membrane"/>
    <property type="evidence" value="ECO:0007669"/>
    <property type="project" value="UniProtKB-SubCell"/>
</dbReference>
<evidence type="ECO:0000256" key="6">
    <source>
        <dbReference type="ARBA" id="ARBA00023136"/>
    </source>
</evidence>
<keyword evidence="5 8" id="KW-1133">Transmembrane helix</keyword>
<dbReference type="GO" id="GO:0006857">
    <property type="term" value="P:oligopeptide transport"/>
    <property type="evidence" value="ECO:0007669"/>
    <property type="project" value="InterPro"/>
</dbReference>
<keyword evidence="2 7" id="KW-0813">Transport</keyword>
<dbReference type="PANTHER" id="PTHR23517">
    <property type="entry name" value="RESISTANCE PROTEIN MDTM, PUTATIVE-RELATED-RELATED"/>
    <property type="match status" value="1"/>
</dbReference>
<dbReference type="Pfam" id="PF00854">
    <property type="entry name" value="PTR2"/>
    <property type="match status" value="2"/>
</dbReference>
<comment type="subcellular location">
    <subcellularLocation>
        <location evidence="1">Cell membrane</location>
        <topology evidence="1">Multi-pass membrane protein</topology>
    </subcellularLocation>
    <subcellularLocation>
        <location evidence="7">Membrane</location>
        <topology evidence="7">Multi-pass membrane protein</topology>
    </subcellularLocation>
</comment>
<organism evidence="10 11">
    <name type="scientific">Elysia marginata</name>
    <dbReference type="NCBI Taxonomy" id="1093978"/>
    <lineage>
        <taxon>Eukaryota</taxon>
        <taxon>Metazoa</taxon>
        <taxon>Spiralia</taxon>
        <taxon>Lophotrochozoa</taxon>
        <taxon>Mollusca</taxon>
        <taxon>Gastropoda</taxon>
        <taxon>Heterobranchia</taxon>
        <taxon>Euthyneura</taxon>
        <taxon>Panpulmonata</taxon>
        <taxon>Sacoglossa</taxon>
        <taxon>Placobranchoidea</taxon>
        <taxon>Plakobranchidae</taxon>
        <taxon>Elysia</taxon>
    </lineage>
</organism>
<protein>
    <submittedName>
        <fullName evidence="10">Dipeptide/tripeptide permease</fullName>
    </submittedName>
</protein>
<dbReference type="PANTHER" id="PTHR23517:SF15">
    <property type="entry name" value="PROTON-DEPENDENT OLIGOPEPTIDE FAMILY TRANSPORT PROTEIN"/>
    <property type="match status" value="1"/>
</dbReference>
<evidence type="ECO:0000256" key="2">
    <source>
        <dbReference type="ARBA" id="ARBA00022448"/>
    </source>
</evidence>
<keyword evidence="11" id="KW-1185">Reference proteome</keyword>
<feature type="transmembrane region" description="Helical" evidence="8">
    <location>
        <begin position="276"/>
        <end position="295"/>
    </location>
</feature>
<keyword evidence="3" id="KW-1003">Cell membrane</keyword>
<reference evidence="10 11" key="1">
    <citation type="journal article" date="2021" name="Elife">
        <title>Chloroplast acquisition without the gene transfer in kleptoplastic sea slugs, Plakobranchus ocellatus.</title>
        <authorList>
            <person name="Maeda T."/>
            <person name="Takahashi S."/>
            <person name="Yoshida T."/>
            <person name="Shimamura S."/>
            <person name="Takaki Y."/>
            <person name="Nagai Y."/>
            <person name="Toyoda A."/>
            <person name="Suzuki Y."/>
            <person name="Arimoto A."/>
            <person name="Ishii H."/>
            <person name="Satoh N."/>
            <person name="Nishiyama T."/>
            <person name="Hasebe M."/>
            <person name="Maruyama T."/>
            <person name="Minagawa J."/>
            <person name="Obokata J."/>
            <person name="Shigenobu S."/>
        </authorList>
    </citation>
    <scope>NUCLEOTIDE SEQUENCE [LARGE SCALE GENOMIC DNA]</scope>
</reference>
<feature type="transmembrane region" description="Helical" evidence="8">
    <location>
        <begin position="45"/>
        <end position="65"/>
    </location>
</feature>
<keyword evidence="6 8" id="KW-0472">Membrane</keyword>
<comment type="caution">
    <text evidence="10">The sequence shown here is derived from an EMBL/GenBank/DDBJ whole genome shotgun (WGS) entry which is preliminary data.</text>
</comment>
<dbReference type="PROSITE" id="PS01023">
    <property type="entry name" value="PTR2_2"/>
    <property type="match status" value="1"/>
</dbReference>
<feature type="transmembrane region" description="Helical" evidence="8">
    <location>
        <begin position="16"/>
        <end position="39"/>
    </location>
</feature>
<keyword evidence="4 7" id="KW-0812">Transmembrane</keyword>
<dbReference type="AlphaFoldDB" id="A0AAV4GNP4"/>
<dbReference type="InterPro" id="IPR018456">
    <property type="entry name" value="PTR2_symporter_CS"/>
</dbReference>
<dbReference type="SUPFAM" id="SSF103473">
    <property type="entry name" value="MFS general substrate transporter"/>
    <property type="match status" value="1"/>
</dbReference>
<gene>
    <name evidence="10" type="ORF">ElyMa_000734800</name>
</gene>
<feature type="transmembrane region" description="Helical" evidence="8">
    <location>
        <begin position="246"/>
        <end position="264"/>
    </location>
</feature>
<dbReference type="CDD" id="cd17346">
    <property type="entry name" value="MFS_DtpA_like"/>
    <property type="match status" value="1"/>
</dbReference>
<evidence type="ECO:0000256" key="1">
    <source>
        <dbReference type="ARBA" id="ARBA00004651"/>
    </source>
</evidence>
<evidence type="ECO:0000256" key="8">
    <source>
        <dbReference type="SAM" id="Phobius"/>
    </source>
</evidence>
<comment type="similarity">
    <text evidence="7">Belongs to the major facilitator superfamily. Proton-dependent oligopeptide transporter (POT/PTR) (TC 2.A.17) family.</text>
</comment>
<evidence type="ECO:0000256" key="5">
    <source>
        <dbReference type="ARBA" id="ARBA00022989"/>
    </source>
</evidence>
<dbReference type="InterPro" id="IPR005279">
    <property type="entry name" value="Dipep/tripep_permease"/>
</dbReference>
<feature type="transmembrane region" description="Helical" evidence="8">
    <location>
        <begin position="143"/>
        <end position="164"/>
    </location>
</feature>
<evidence type="ECO:0000313" key="11">
    <source>
        <dbReference type="Proteomes" id="UP000762676"/>
    </source>
</evidence>
<accession>A0AAV4GNP4</accession>
<evidence type="ECO:0000256" key="3">
    <source>
        <dbReference type="ARBA" id="ARBA00022475"/>
    </source>
</evidence>